<sequence length="966" mass="107394">TEEIVESPAKESSGSGAADADLVEEPVSEVPTTAISPTPQIVAPSINRLDAEAEEITTEEIVESPAKESSGSGAADADLVEEPVSEVPTTAISASTQIVESQIQQLDTEKETEEEAKEAEETKTEAKAESPDEALVRLSSDVDLEEEIAAERETRTTEVSEIDETSANQPTATEATIDGVEVWFNKGLQQAMAGDFQAAIANWNKALELKSDFYEAWNNRGNALANIGEYEEAIASYDRAVEYKPDYYQAWYNRGNALGNLGQHEEAIGCYSKAVEYKPDFYQAWYNKGCALYNIGQQEDAIASYSKALEFKSDYHQAWYNQGTLLYNIGKNEEAIAAYDRVIKFKPEDHQAWINRGIAARDSIDYNSAVASVPATQNQDLNLRGYEGELASYQEGLKYCQQDTHPEGWGDLHRAIGNAHYFKGRSAPNPSDYYRQAVDEYNEALKTITEADFPELHLEVLQSLVRADLGLGQKDEAAEIHQRGVELLQRLLNEPQRSQSSKKQLALKQAAFQQLTVDIAIQSGQFIEALEAAEAGKNSCLHWLLYGWKEEVPSPKYAEIQQILNPTTAVVYWHISPCALTTFIIKNDAPAPIVLPANRSLEKNEYLNRLVKFENWVKDWNQQYQEYQPENSDSLAVSEEDKSGIDWRDKLPETIAQLRQILGISTIELLLAGIDKLIFIPHRDLHRLPLHALFADKFRIAYLPSAQIGLNLRENTPSTTQQPAASTLLTVEQPESTGLKPLLFAKIASSAIGQMFANPTRIIGPSCTRPQLETLLQQPHSIFHFAGYSSDNSQNPSRSALALSGDDKLTLAEIVQIPFNEYQLIALSACETAVKGNQTISSEYVGLVSGFLSQGASHILSTLWTVDDFSTALFAIRFYQLFKAGANPSVAFKQAQNWLRTVTYAQLAEWYIALPTDEIRDTDPDGWEHLQSLAKHIQDRSDNSSDPPYSHPYYWAGFTIAGKVNS</sequence>
<accession>A0A926VNZ1</accession>
<feature type="region of interest" description="Disordered" evidence="4">
    <location>
        <begin position="57"/>
        <end position="134"/>
    </location>
</feature>
<feature type="region of interest" description="Disordered" evidence="4">
    <location>
        <begin position="151"/>
        <end position="173"/>
    </location>
</feature>
<feature type="compositionally biased region" description="Basic and acidic residues" evidence="4">
    <location>
        <begin position="119"/>
        <end position="130"/>
    </location>
</feature>
<feature type="repeat" description="TPR" evidence="3">
    <location>
        <begin position="180"/>
        <end position="213"/>
    </location>
</feature>
<dbReference type="SMART" id="SM00028">
    <property type="entry name" value="TPR"/>
    <property type="match status" value="5"/>
</dbReference>
<dbReference type="InterPro" id="IPR019734">
    <property type="entry name" value="TPR_rpt"/>
</dbReference>
<feature type="non-terminal residue" evidence="6">
    <location>
        <position position="1"/>
    </location>
</feature>
<dbReference type="SUPFAM" id="SSF48452">
    <property type="entry name" value="TPR-like"/>
    <property type="match status" value="1"/>
</dbReference>
<dbReference type="InterPro" id="IPR011990">
    <property type="entry name" value="TPR-like_helical_dom_sf"/>
</dbReference>
<keyword evidence="2 3" id="KW-0802">TPR repeat</keyword>
<dbReference type="InterPro" id="IPR024983">
    <property type="entry name" value="CHAT_dom"/>
</dbReference>
<feature type="region of interest" description="Disordered" evidence="4">
    <location>
        <begin position="1"/>
        <end position="20"/>
    </location>
</feature>
<dbReference type="InterPro" id="IPR051685">
    <property type="entry name" value="Ycf3/AcsC/BcsC/TPR_MFPF"/>
</dbReference>
<dbReference type="PROSITE" id="PS50293">
    <property type="entry name" value="TPR_REGION"/>
    <property type="match status" value="3"/>
</dbReference>
<evidence type="ECO:0000313" key="7">
    <source>
        <dbReference type="Proteomes" id="UP000641646"/>
    </source>
</evidence>
<feature type="compositionally biased region" description="Polar residues" evidence="4">
    <location>
        <begin position="87"/>
        <end position="106"/>
    </location>
</feature>
<keyword evidence="7" id="KW-1185">Reference proteome</keyword>
<feature type="domain" description="CHAT" evidence="5">
    <location>
        <begin position="655"/>
        <end position="962"/>
    </location>
</feature>
<dbReference type="Proteomes" id="UP000641646">
    <property type="component" value="Unassembled WGS sequence"/>
</dbReference>
<gene>
    <name evidence="6" type="ORF">H6G03_35780</name>
</gene>
<protein>
    <submittedName>
        <fullName evidence="6">CHAT domain-containing protein</fullName>
    </submittedName>
</protein>
<evidence type="ECO:0000256" key="2">
    <source>
        <dbReference type="ARBA" id="ARBA00022803"/>
    </source>
</evidence>
<feature type="repeat" description="TPR" evidence="3">
    <location>
        <begin position="214"/>
        <end position="247"/>
    </location>
</feature>
<dbReference type="EMBL" id="JACJPW010000196">
    <property type="protein sequence ID" value="MBD2186357.1"/>
    <property type="molecule type" value="Genomic_DNA"/>
</dbReference>
<dbReference type="Pfam" id="PF13414">
    <property type="entry name" value="TPR_11"/>
    <property type="match status" value="1"/>
</dbReference>
<evidence type="ECO:0000256" key="4">
    <source>
        <dbReference type="SAM" id="MobiDB-lite"/>
    </source>
</evidence>
<dbReference type="PANTHER" id="PTHR44943">
    <property type="entry name" value="CELLULOSE SYNTHASE OPERON PROTEIN C"/>
    <property type="match status" value="1"/>
</dbReference>
<feature type="repeat" description="TPR" evidence="3">
    <location>
        <begin position="316"/>
        <end position="349"/>
    </location>
</feature>
<dbReference type="Pfam" id="PF12770">
    <property type="entry name" value="CHAT"/>
    <property type="match status" value="1"/>
</dbReference>
<dbReference type="AlphaFoldDB" id="A0A926VNZ1"/>
<dbReference type="PANTHER" id="PTHR44943:SF8">
    <property type="entry name" value="TPR REPEAT-CONTAINING PROTEIN MJ0263"/>
    <property type="match status" value="1"/>
</dbReference>
<proteinExistence type="predicted"/>
<dbReference type="SUPFAM" id="SSF48439">
    <property type="entry name" value="Protein prenylyltransferase"/>
    <property type="match status" value="1"/>
</dbReference>
<reference evidence="6" key="2">
    <citation type="submission" date="2020-08" db="EMBL/GenBank/DDBJ databases">
        <authorList>
            <person name="Chen M."/>
            <person name="Teng W."/>
            <person name="Zhao L."/>
            <person name="Hu C."/>
            <person name="Zhou Y."/>
            <person name="Han B."/>
            <person name="Song L."/>
            <person name="Shu W."/>
        </authorList>
    </citation>
    <scope>NUCLEOTIDE SEQUENCE</scope>
    <source>
        <strain evidence="6">FACHB-1375</strain>
    </source>
</reference>
<evidence type="ECO:0000256" key="1">
    <source>
        <dbReference type="ARBA" id="ARBA00022737"/>
    </source>
</evidence>
<dbReference type="Gene3D" id="1.25.40.10">
    <property type="entry name" value="Tetratricopeptide repeat domain"/>
    <property type="match status" value="3"/>
</dbReference>
<evidence type="ECO:0000256" key="3">
    <source>
        <dbReference type="PROSITE-ProRule" id="PRU00339"/>
    </source>
</evidence>
<feature type="repeat" description="TPR" evidence="3">
    <location>
        <begin position="248"/>
        <end position="281"/>
    </location>
</feature>
<dbReference type="Pfam" id="PF00515">
    <property type="entry name" value="TPR_1"/>
    <property type="match status" value="2"/>
</dbReference>
<evidence type="ECO:0000313" key="6">
    <source>
        <dbReference type="EMBL" id="MBD2186357.1"/>
    </source>
</evidence>
<reference evidence="6" key="1">
    <citation type="journal article" date="2015" name="ISME J.">
        <title>Draft Genome Sequence of Streptomyces incarnatus NRRL8089, which Produces the Nucleoside Antibiotic Sinefungin.</title>
        <authorList>
            <person name="Oshima K."/>
            <person name="Hattori M."/>
            <person name="Shimizu H."/>
            <person name="Fukuda K."/>
            <person name="Nemoto M."/>
            <person name="Inagaki K."/>
            <person name="Tamura T."/>
        </authorList>
    </citation>
    <scope>NUCLEOTIDE SEQUENCE</scope>
    <source>
        <strain evidence="6">FACHB-1375</strain>
    </source>
</reference>
<organism evidence="6 7">
    <name type="scientific">Aerosakkonema funiforme FACHB-1375</name>
    <dbReference type="NCBI Taxonomy" id="2949571"/>
    <lineage>
        <taxon>Bacteria</taxon>
        <taxon>Bacillati</taxon>
        <taxon>Cyanobacteriota</taxon>
        <taxon>Cyanophyceae</taxon>
        <taxon>Oscillatoriophycideae</taxon>
        <taxon>Aerosakkonematales</taxon>
        <taxon>Aerosakkonemataceae</taxon>
        <taxon>Aerosakkonema</taxon>
    </lineage>
</organism>
<comment type="caution">
    <text evidence="6">The sequence shown here is derived from an EMBL/GenBank/DDBJ whole genome shotgun (WGS) entry which is preliminary data.</text>
</comment>
<feature type="repeat" description="TPR" evidence="3">
    <location>
        <begin position="282"/>
        <end position="315"/>
    </location>
</feature>
<evidence type="ECO:0000259" key="5">
    <source>
        <dbReference type="Pfam" id="PF12770"/>
    </source>
</evidence>
<dbReference type="PROSITE" id="PS50005">
    <property type="entry name" value="TPR"/>
    <property type="match status" value="5"/>
</dbReference>
<keyword evidence="1" id="KW-0677">Repeat</keyword>
<name>A0A926VNZ1_9CYAN</name>
<dbReference type="RefSeq" id="WP_190475615.1">
    <property type="nucleotide sequence ID" value="NZ_JACJPW010000196.1"/>
</dbReference>